<dbReference type="InterPro" id="IPR012505">
    <property type="entry name" value="YbbR"/>
</dbReference>
<reference evidence="3 4" key="1">
    <citation type="submission" date="2017-02" db="EMBL/GenBank/DDBJ databases">
        <authorList>
            <person name="Peterson S.W."/>
        </authorList>
    </citation>
    <scope>NUCLEOTIDE SEQUENCE [LARGE SCALE GENOMIC DNA]</scope>
    <source>
        <strain evidence="3 4">ATCC 35992</strain>
    </source>
</reference>
<name>A0A1T4W0K9_9FIRM</name>
<feature type="compositionally biased region" description="Low complexity" evidence="1">
    <location>
        <begin position="429"/>
        <end position="438"/>
    </location>
</feature>
<dbReference type="PANTHER" id="PTHR37804:SF1">
    <property type="entry name" value="CDAA REGULATORY PROTEIN CDAR"/>
    <property type="match status" value="1"/>
</dbReference>
<dbReference type="EMBL" id="FUXZ01000014">
    <property type="protein sequence ID" value="SKA70679.1"/>
    <property type="molecule type" value="Genomic_DNA"/>
</dbReference>
<evidence type="ECO:0000256" key="2">
    <source>
        <dbReference type="SAM" id="Phobius"/>
    </source>
</evidence>
<feature type="region of interest" description="Disordered" evidence="1">
    <location>
        <begin position="417"/>
        <end position="438"/>
    </location>
</feature>
<evidence type="ECO:0000313" key="3">
    <source>
        <dbReference type="EMBL" id="SKA70679.1"/>
    </source>
</evidence>
<dbReference type="OrthoDB" id="2111604at2"/>
<dbReference type="Proteomes" id="UP000190814">
    <property type="component" value="Unassembled WGS sequence"/>
</dbReference>
<organism evidence="3 4">
    <name type="scientific">Eubacterium uniforme</name>
    <dbReference type="NCBI Taxonomy" id="39495"/>
    <lineage>
        <taxon>Bacteria</taxon>
        <taxon>Bacillati</taxon>
        <taxon>Bacillota</taxon>
        <taxon>Clostridia</taxon>
        <taxon>Eubacteriales</taxon>
        <taxon>Eubacteriaceae</taxon>
        <taxon>Eubacterium</taxon>
    </lineage>
</organism>
<dbReference type="STRING" id="39495.SAMN02745111_02075"/>
<keyword evidence="4" id="KW-1185">Reference proteome</keyword>
<feature type="compositionally biased region" description="Basic and acidic residues" evidence="1">
    <location>
        <begin position="417"/>
        <end position="428"/>
    </location>
</feature>
<evidence type="ECO:0000256" key="1">
    <source>
        <dbReference type="SAM" id="MobiDB-lite"/>
    </source>
</evidence>
<dbReference type="InterPro" id="IPR053154">
    <property type="entry name" value="c-di-AMP_regulator"/>
</dbReference>
<dbReference type="Gene3D" id="2.170.120.30">
    <property type="match status" value="2"/>
</dbReference>
<keyword evidence="2" id="KW-0812">Transmembrane</keyword>
<evidence type="ECO:0000313" key="4">
    <source>
        <dbReference type="Proteomes" id="UP000190814"/>
    </source>
</evidence>
<dbReference type="PANTHER" id="PTHR37804">
    <property type="entry name" value="CDAA REGULATORY PROTEIN CDAR"/>
    <property type="match status" value="1"/>
</dbReference>
<feature type="transmembrane region" description="Helical" evidence="2">
    <location>
        <begin position="12"/>
        <end position="33"/>
    </location>
</feature>
<gene>
    <name evidence="3" type="ORF">SAMN02745111_02075</name>
</gene>
<proteinExistence type="predicted"/>
<dbReference type="Pfam" id="PF07949">
    <property type="entry name" value="YbbR"/>
    <property type="match status" value="1"/>
</dbReference>
<accession>A0A1T4W0K9</accession>
<keyword evidence="2" id="KW-0472">Membrane</keyword>
<dbReference type="AlphaFoldDB" id="A0A1T4W0K9"/>
<sequence>MKKFLRVVKGILTENILFKLGSLVFAFLVWLAVVNVNDPEITKTINAIPIEVTDPEALTRQNLEYNLIGENVAQITITGKRSKVSNLSSSDFIAKAPLSQMSKVYSVPVYVEFKNAAYQNYVIINQKTKTIQVSVESVVTKEFDVTINTEGQPFTGYEIGQEIIGRDKIDITGRASVLNLINKVCVDVDVSDATRDIVGKYDIKLYQADGEEIDPSKVSMSSQRTKVKIEILMTKSILINYNIEGEPDKDCTVTDVENSATELKVIGKPDDVSKCENITLPKGTFDISGKIRTTTITVDLEKYLPDGVKIYDSENRKFQVVITIEKMVTKMYELNKENVKWTNVPEGYQAALLSSKIIINVKALPDNHNMFDVNRINFYVDLSGSTKEIDEYQVSFSLPDGYEVINDVKAKVKILKKETNEETQRASEIESSSEATER</sequence>
<keyword evidence="2" id="KW-1133">Transmembrane helix</keyword>
<protein>
    <submittedName>
        <fullName evidence="3">YbbR domain-containing protein</fullName>
    </submittedName>
</protein>
<dbReference type="RefSeq" id="WP_078766904.1">
    <property type="nucleotide sequence ID" value="NZ_FUXZ01000014.1"/>
</dbReference>
<dbReference type="Gene3D" id="2.170.120.40">
    <property type="entry name" value="YbbR-like domain"/>
    <property type="match status" value="2"/>
</dbReference>